<dbReference type="Gene3D" id="1.10.3210.10">
    <property type="entry name" value="Hypothetical protein af1432"/>
    <property type="match status" value="1"/>
</dbReference>
<dbReference type="GO" id="GO:0008081">
    <property type="term" value="F:phosphoric diester hydrolase activity"/>
    <property type="evidence" value="ECO:0007669"/>
    <property type="project" value="UniProtKB-ARBA"/>
</dbReference>
<dbReference type="InterPro" id="IPR037522">
    <property type="entry name" value="HD_GYP_dom"/>
</dbReference>
<dbReference type="SUPFAM" id="SSF53850">
    <property type="entry name" value="Periplasmic binding protein-like II"/>
    <property type="match status" value="2"/>
</dbReference>
<proteinExistence type="predicted"/>
<feature type="domain" description="HD-GYP" evidence="3">
    <location>
        <begin position="534"/>
        <end position="729"/>
    </location>
</feature>
<keyword evidence="4" id="KW-0378">Hydrolase</keyword>
<dbReference type="InterPro" id="IPR003607">
    <property type="entry name" value="HD/PDEase_dom"/>
</dbReference>
<dbReference type="STRING" id="1006000.GKAS_04648"/>
<dbReference type="InterPro" id="IPR001638">
    <property type="entry name" value="Solute-binding_3/MltF_N"/>
</dbReference>
<feature type="domain" description="HD" evidence="2">
    <location>
        <begin position="556"/>
        <end position="678"/>
    </location>
</feature>
<comment type="caution">
    <text evidence="4">The sequence shown here is derived from an EMBL/GenBank/DDBJ whole genome shotgun (WGS) entry which is preliminary data.</text>
</comment>
<evidence type="ECO:0000313" key="4">
    <source>
        <dbReference type="EMBL" id="PSR46208.1"/>
    </source>
</evidence>
<dbReference type="PROSITE" id="PS51832">
    <property type="entry name" value="HD_GYP"/>
    <property type="match status" value="1"/>
</dbReference>
<protein>
    <submittedName>
        <fullName evidence="4">Phosphohydrolase</fullName>
    </submittedName>
</protein>
<dbReference type="AlphaFoldDB" id="A0A2T2Y161"/>
<dbReference type="Gene3D" id="3.40.190.10">
    <property type="entry name" value="Periplasmic binding protein-like II"/>
    <property type="match status" value="4"/>
</dbReference>
<organism evidence="4 5">
    <name type="scientific">Kluyvera genomosp. 2</name>
    <dbReference type="NCBI Taxonomy" id="2774054"/>
    <lineage>
        <taxon>Bacteria</taxon>
        <taxon>Pseudomonadati</taxon>
        <taxon>Pseudomonadota</taxon>
        <taxon>Gammaproteobacteria</taxon>
        <taxon>Enterobacterales</taxon>
        <taxon>Enterobacteriaceae</taxon>
        <taxon>Kluyvera</taxon>
    </lineage>
</organism>
<dbReference type="Proteomes" id="UP000240892">
    <property type="component" value="Unassembled WGS sequence"/>
</dbReference>
<dbReference type="PANTHER" id="PTHR45228">
    <property type="entry name" value="CYCLIC DI-GMP PHOSPHODIESTERASE TM_0186-RELATED"/>
    <property type="match status" value="1"/>
</dbReference>
<accession>A0A2T2Y161</accession>
<dbReference type="RefSeq" id="WP_106927855.1">
    <property type="nucleotide sequence ID" value="NZ_CABMMU010000010.1"/>
</dbReference>
<evidence type="ECO:0000259" key="3">
    <source>
        <dbReference type="PROSITE" id="PS51832"/>
    </source>
</evidence>
<keyword evidence="1" id="KW-1133">Transmembrane helix</keyword>
<evidence type="ECO:0000256" key="1">
    <source>
        <dbReference type="SAM" id="Phobius"/>
    </source>
</evidence>
<keyword evidence="1" id="KW-0812">Transmembrane</keyword>
<dbReference type="Pfam" id="PF00497">
    <property type="entry name" value="SBP_bac_3"/>
    <property type="match status" value="1"/>
</dbReference>
<gene>
    <name evidence="4" type="ORF">C8256_14395</name>
</gene>
<dbReference type="InterPro" id="IPR006674">
    <property type="entry name" value="HD_domain"/>
</dbReference>
<dbReference type="SUPFAM" id="SSF109604">
    <property type="entry name" value="HD-domain/PDEase-like"/>
    <property type="match status" value="1"/>
</dbReference>
<dbReference type="SMART" id="SM00471">
    <property type="entry name" value="HDc"/>
    <property type="match status" value="1"/>
</dbReference>
<evidence type="ECO:0000259" key="2">
    <source>
        <dbReference type="PROSITE" id="PS51831"/>
    </source>
</evidence>
<dbReference type="EMBL" id="PYHO01000010">
    <property type="protein sequence ID" value="PSR46208.1"/>
    <property type="molecule type" value="Genomic_DNA"/>
</dbReference>
<evidence type="ECO:0000313" key="5">
    <source>
        <dbReference type="Proteomes" id="UP000240892"/>
    </source>
</evidence>
<sequence>MTQNCRIFRHGLGLLVLLTLLLVCTLRAFAVPPQKVKPAAPVPVWVLDADSFEFWRDSHGQYRGFYPELLHAINARYGYNLTLRPVDGQTFEKRFAHHDYGLYASVLQTKPNAENKTLSVPLFDTEVVAVSITRQAKNPNDLNNTRVIFRRHDRTQALVKKAYPTLELQQIIEVDTSKEALQILRSGGADFYINEDREMGGPHYYFTLSRPFPALRLSAAFGISPEQSYMRGNVNQLLNEWRQNGRLQALEEQSQLMFLRQHLTLTPAEQSWLRENRLTIPLPKNENFAPIIWKDERGYHGSAINMVNDLRDLLNIDVDVQFLDNYMVRMQNEDWPIHLADIFDIRNGSQMEGLIGPLVNWYNAYYNKVGMPFILDEEQVRHQRVGVIRGSFAAYYLRQRFGTDVTLVARASIDELLDTIDNHQIDFILGDLSSLEQALRGSDLFRGALKVAGLTHSGYQIGTWVNIEHPLNALLSQVHLISSYRHQLTPSSTPPATPGALSKNALQIVSAGLLVLVVFILSLMLMMWRHMNKHRAVNRSIVEAMEKINHVHDDETGCHIRRVAAYCSLLARGLKLPYKRVRDIENFASLHDIGKIAVPEHILHKQGKLTEDEFREIQQHSVKGWRIVQGLALGSVAENLIRHHHEKWDGSGYPDGLAGEAIPIEARILAIADVYDALRQKRVYKPSFSHERAYEIIVSSAGSHFAPSLVKLFCQLHLQFQAIYESQTD</sequence>
<dbReference type="Pfam" id="PF13487">
    <property type="entry name" value="HD_5"/>
    <property type="match status" value="1"/>
</dbReference>
<dbReference type="PROSITE" id="PS51831">
    <property type="entry name" value="HD"/>
    <property type="match status" value="1"/>
</dbReference>
<feature type="transmembrane region" description="Helical" evidence="1">
    <location>
        <begin position="505"/>
        <end position="528"/>
    </location>
</feature>
<reference evidence="4 5" key="1">
    <citation type="submission" date="2018-03" db="EMBL/GenBank/DDBJ databases">
        <title>First report of an OXA-48+CTX-M-M-producing Kluyvera ascorbata clone recovered from patients admitted in a University Hospital in Madrid, Spain.</title>
        <authorList>
            <person name="Hernandez-Garcia M."/>
            <person name="Leon-Sampedro R."/>
            <person name="Perez-Viso B."/>
            <person name="Morosini M.I."/>
            <person name="Lopez-Fresnena N."/>
            <person name="Coque T.M."/>
            <person name="Bonten M."/>
            <person name="Malhotra-Kumar S."/>
            <person name="Ruiz-Garbajosa P."/>
            <person name="Canton R."/>
        </authorList>
    </citation>
    <scope>NUCLEOTIDE SEQUENCE [LARGE SCALE GENOMIC DNA]</scope>
    <source>
        <strain evidence="4 5">KA2</strain>
    </source>
</reference>
<dbReference type="CDD" id="cd00077">
    <property type="entry name" value="HDc"/>
    <property type="match status" value="1"/>
</dbReference>
<dbReference type="InterPro" id="IPR052020">
    <property type="entry name" value="Cyclic_di-GMP/3'3'-cGAMP_PDE"/>
</dbReference>
<name>A0A2T2Y161_9ENTR</name>
<keyword evidence="1" id="KW-0472">Membrane</keyword>
<keyword evidence="5" id="KW-1185">Reference proteome</keyword>